<dbReference type="AlphaFoldDB" id="A0A845QYK6"/>
<dbReference type="OrthoDB" id="1655249at2"/>
<dbReference type="InterPro" id="IPR036259">
    <property type="entry name" value="MFS_trans_sf"/>
</dbReference>
<feature type="transmembrane region" description="Helical" evidence="1">
    <location>
        <begin position="133"/>
        <end position="152"/>
    </location>
</feature>
<protein>
    <submittedName>
        <fullName evidence="2">DUF1129 family protein</fullName>
    </submittedName>
</protein>
<dbReference type="PANTHER" id="PTHR41307">
    <property type="entry name" value="MEMBRANE PROTEIN-RELATED"/>
    <property type="match status" value="1"/>
</dbReference>
<organism evidence="2 3">
    <name type="scientific">Senegalia massiliensis</name>
    <dbReference type="NCBI Taxonomy" id="1720316"/>
    <lineage>
        <taxon>Bacteria</taxon>
        <taxon>Bacillati</taxon>
        <taxon>Bacillota</taxon>
        <taxon>Clostridia</taxon>
        <taxon>Eubacteriales</taxon>
        <taxon>Clostridiaceae</taxon>
        <taxon>Senegalia</taxon>
    </lineage>
</organism>
<dbReference type="Proteomes" id="UP000467132">
    <property type="component" value="Unassembled WGS sequence"/>
</dbReference>
<reference evidence="2 3" key="1">
    <citation type="submission" date="2018-08" db="EMBL/GenBank/DDBJ databases">
        <title>Murine metabolic-syndrome-specific gut microbial biobank.</title>
        <authorList>
            <person name="Liu C."/>
        </authorList>
    </citation>
    <scope>NUCLEOTIDE SEQUENCE [LARGE SCALE GENOMIC DNA]</scope>
    <source>
        <strain evidence="2 3">583</strain>
    </source>
</reference>
<keyword evidence="1" id="KW-1133">Transmembrane helix</keyword>
<dbReference type="InterPro" id="IPR009214">
    <property type="entry name" value="DUF1129"/>
</dbReference>
<feature type="transmembrane region" description="Helical" evidence="1">
    <location>
        <begin position="92"/>
        <end position="113"/>
    </location>
</feature>
<accession>A0A845QYK6</accession>
<evidence type="ECO:0000256" key="1">
    <source>
        <dbReference type="SAM" id="Phobius"/>
    </source>
</evidence>
<name>A0A845QYK6_9CLOT</name>
<dbReference type="SUPFAM" id="SSF158560">
    <property type="entry name" value="BH3980-like"/>
    <property type="match status" value="1"/>
</dbReference>
<dbReference type="PANTHER" id="PTHR41307:SF1">
    <property type="entry name" value="MEMBRANE PROTEIN"/>
    <property type="match status" value="1"/>
</dbReference>
<dbReference type="RefSeq" id="WP_160196703.1">
    <property type="nucleotide sequence ID" value="NZ_QXXA01000005.1"/>
</dbReference>
<keyword evidence="1" id="KW-0472">Membrane</keyword>
<dbReference type="SUPFAM" id="SSF103473">
    <property type="entry name" value="MFS general substrate transporter"/>
    <property type="match status" value="1"/>
</dbReference>
<proteinExistence type="predicted"/>
<dbReference type="EMBL" id="QXXA01000005">
    <property type="protein sequence ID" value="NBI06222.1"/>
    <property type="molecule type" value="Genomic_DNA"/>
</dbReference>
<evidence type="ECO:0000313" key="2">
    <source>
        <dbReference type="EMBL" id="NBI06222.1"/>
    </source>
</evidence>
<feature type="transmembrane region" description="Helical" evidence="1">
    <location>
        <begin position="172"/>
        <end position="192"/>
    </location>
</feature>
<keyword evidence="1" id="KW-0812">Transmembrane</keyword>
<evidence type="ECO:0000313" key="3">
    <source>
        <dbReference type="Proteomes" id="UP000467132"/>
    </source>
</evidence>
<dbReference type="Pfam" id="PF06570">
    <property type="entry name" value="DUF1129"/>
    <property type="match status" value="1"/>
</dbReference>
<keyword evidence="3" id="KW-1185">Reference proteome</keyword>
<dbReference type="Gene3D" id="1.10.1900.10">
    <property type="entry name" value="c-terminal domain of poly(a) binding protein"/>
    <property type="match status" value="1"/>
</dbReference>
<feature type="transmembrane region" description="Helical" evidence="1">
    <location>
        <begin position="198"/>
        <end position="221"/>
    </location>
</feature>
<comment type="caution">
    <text evidence="2">The sequence shown here is derived from an EMBL/GenBank/DDBJ whole genome shotgun (WGS) entry which is preliminary data.</text>
</comment>
<sequence>MKAQELIKLNNEKREKLNDENLKYYEGMLLYIRTSWGKKEFETEEILSELLDHLLDAQENGKTAKEVFGQEPREYAKQITNELPKMNIKERILFFTPATLFLIAGVLLVNGIFNPLLYYSLNIGTLNKTIHLGSLLLESILVLIIFAIFIYIIMRATRMLIFKNINKKIEFLIYWILSTLYLGIFILIFLFVPDLGYVIAVPFYIQILLGAILAISGYIIYKVNN</sequence>
<gene>
    <name evidence="2" type="ORF">D3Z33_05020</name>
</gene>